<sequence>MTEKAMNSAPKFGGFPVSALDFYEDLEDDNSKAFWASHKAIYDADVRAPMVALLAELEPEFGAGKIFRPYRDVRFSKNKAPYKTHQGAYVAAAPSVGWYVQIDASGLFVAGGFYGGTSEQVSALRKTLDDDKRGRDLENAVTAVLGQDYEIGGDKLKTRPRGVPEDHPRLDLMRHKSLTVSRAYVSPDWLTTTRTLDMVREDWRAFQPLIDGLVAATAT</sequence>
<dbReference type="Proteomes" id="UP000567922">
    <property type="component" value="Unassembled WGS sequence"/>
</dbReference>
<evidence type="ECO:0000313" key="1">
    <source>
        <dbReference type="EMBL" id="MBB3038740.1"/>
    </source>
</evidence>
<dbReference type="Pfam" id="PF09365">
    <property type="entry name" value="DUF2461"/>
    <property type="match status" value="1"/>
</dbReference>
<dbReference type="RefSeq" id="WP_232323031.1">
    <property type="nucleotide sequence ID" value="NZ_BDDI01000014.1"/>
</dbReference>
<dbReference type="NCBIfam" id="TIGR02453">
    <property type="entry name" value="TIGR02453 family protein"/>
    <property type="match status" value="1"/>
</dbReference>
<dbReference type="PANTHER" id="PTHR36452:SF1">
    <property type="entry name" value="DUF2461 DOMAIN-CONTAINING PROTEIN"/>
    <property type="match status" value="1"/>
</dbReference>
<comment type="caution">
    <text evidence="1">The sequence shown here is derived from an EMBL/GenBank/DDBJ whole genome shotgun (WGS) entry which is preliminary data.</text>
</comment>
<dbReference type="PANTHER" id="PTHR36452">
    <property type="entry name" value="CHROMOSOME 12, WHOLE GENOME SHOTGUN SEQUENCE"/>
    <property type="match status" value="1"/>
</dbReference>
<keyword evidence="2" id="KW-1185">Reference proteome</keyword>
<protein>
    <submittedName>
        <fullName evidence="1">Uncharacterized protein (TIGR02453 family)</fullName>
    </submittedName>
</protein>
<dbReference type="PIRSF" id="PIRSF028451">
    <property type="entry name" value="UCP028451"/>
    <property type="match status" value="1"/>
</dbReference>
<dbReference type="EMBL" id="JACHWS010000003">
    <property type="protein sequence ID" value="MBB3038740.1"/>
    <property type="molecule type" value="Genomic_DNA"/>
</dbReference>
<organism evidence="1 2">
    <name type="scientific">Hoyosella altamirensis</name>
    <dbReference type="NCBI Taxonomy" id="616997"/>
    <lineage>
        <taxon>Bacteria</taxon>
        <taxon>Bacillati</taxon>
        <taxon>Actinomycetota</taxon>
        <taxon>Actinomycetes</taxon>
        <taxon>Mycobacteriales</taxon>
        <taxon>Hoyosellaceae</taxon>
        <taxon>Hoyosella</taxon>
    </lineage>
</organism>
<dbReference type="InterPro" id="IPR012808">
    <property type="entry name" value="CHP02453"/>
</dbReference>
<accession>A0A839RQC3</accession>
<proteinExistence type="predicted"/>
<evidence type="ECO:0000313" key="2">
    <source>
        <dbReference type="Proteomes" id="UP000567922"/>
    </source>
</evidence>
<name>A0A839RQC3_9ACTN</name>
<dbReference type="AlphaFoldDB" id="A0A839RQC3"/>
<dbReference type="InterPro" id="IPR015996">
    <property type="entry name" value="UCP028451"/>
</dbReference>
<reference evidence="1 2" key="1">
    <citation type="submission" date="2020-08" db="EMBL/GenBank/DDBJ databases">
        <title>Sequencing the genomes of 1000 actinobacteria strains.</title>
        <authorList>
            <person name="Klenk H.-P."/>
        </authorList>
    </citation>
    <scope>NUCLEOTIDE SEQUENCE [LARGE SCALE GENOMIC DNA]</scope>
    <source>
        <strain evidence="1 2">DSM 45258</strain>
    </source>
</reference>
<gene>
    <name evidence="1" type="ORF">FHU29_003209</name>
</gene>